<organism evidence="3 4">
    <name type="scientific">Cymbomonas tetramitiformis</name>
    <dbReference type="NCBI Taxonomy" id="36881"/>
    <lineage>
        <taxon>Eukaryota</taxon>
        <taxon>Viridiplantae</taxon>
        <taxon>Chlorophyta</taxon>
        <taxon>Pyramimonadophyceae</taxon>
        <taxon>Pyramimonadales</taxon>
        <taxon>Pyramimonadaceae</taxon>
        <taxon>Cymbomonas</taxon>
    </lineage>
</organism>
<sequence>MKTYSIEYWLAEFGHETSYSGTDDRVRTEGFQTLAEALAFEECQIEQLILDYSNMGPRGATILAEGLTLCSSKLRRLSIRFNSVGDDGAEALATAMTHYNCKLQQVDFGGNGIGDLGAKSLAEAMTQNNCQLQQLELRGNSVGREGVEHLAEAVTHENCKLNQLDLGFNAAGNAGAKALAKALTHFNCNLKNLDLQGNAISTSGAEALAEAVRCDSCKLQLLNFDDNEEAAQATDLLTSALRNKQNMQHIHAAHSAAACSHGSSHVTAPALTDALCPTAAATIPASKSAPSVVADPIPTSTSCSAVSSRSPSSAASVGVYTIPKTIPSTGGAARLDSNRGQERDSVEKYFVDISNAEAELCATETRLAQAHARFKAAEEDLLKAKLEEVEARANYLKPHCDSFTNGFVSVLLLLAGVPRHFPKIKKTIAELLHRCLTYLHAAGRATSLVIVWTFQCGITPRLSGICPPPPTKASSLTTVCLSTLRNYSAAV</sequence>
<accession>A0AAE0GG06</accession>
<protein>
    <submittedName>
        <fullName evidence="3">Uncharacterized protein</fullName>
    </submittedName>
</protein>
<keyword evidence="4" id="KW-1185">Reference proteome</keyword>
<name>A0AAE0GG06_9CHLO</name>
<reference evidence="3 4" key="1">
    <citation type="journal article" date="2015" name="Genome Biol. Evol.">
        <title>Comparative Genomics of a Bacterivorous Green Alga Reveals Evolutionary Causalities and Consequences of Phago-Mixotrophic Mode of Nutrition.</title>
        <authorList>
            <person name="Burns J.A."/>
            <person name="Paasch A."/>
            <person name="Narechania A."/>
            <person name="Kim E."/>
        </authorList>
    </citation>
    <scope>NUCLEOTIDE SEQUENCE [LARGE SCALE GENOMIC DNA]</scope>
    <source>
        <strain evidence="3 4">PLY_AMNH</strain>
    </source>
</reference>
<dbReference type="InterPro" id="IPR032675">
    <property type="entry name" value="LRR_dom_sf"/>
</dbReference>
<keyword evidence="2" id="KW-0677">Repeat</keyword>
<comment type="subcellular location">
    <subcellularLocation>
        <location evidence="1">Cytoplasm</location>
        <location evidence="1">Cytoskeleton</location>
        <location evidence="1">Cilium axoneme</location>
    </subcellularLocation>
</comment>
<dbReference type="Proteomes" id="UP001190700">
    <property type="component" value="Unassembled WGS sequence"/>
</dbReference>
<evidence type="ECO:0000256" key="1">
    <source>
        <dbReference type="ARBA" id="ARBA00004430"/>
    </source>
</evidence>
<comment type="caution">
    <text evidence="3">The sequence shown here is derived from an EMBL/GenBank/DDBJ whole genome shotgun (WGS) entry which is preliminary data.</text>
</comment>
<dbReference type="InterPro" id="IPR052201">
    <property type="entry name" value="LRR-containing_regulator"/>
</dbReference>
<dbReference type="Pfam" id="PF13516">
    <property type="entry name" value="LRR_6"/>
    <property type="match status" value="5"/>
</dbReference>
<proteinExistence type="predicted"/>
<dbReference type="InterPro" id="IPR001611">
    <property type="entry name" value="Leu-rich_rpt"/>
</dbReference>
<dbReference type="SUPFAM" id="SSF52047">
    <property type="entry name" value="RNI-like"/>
    <property type="match status" value="1"/>
</dbReference>
<dbReference type="SMART" id="SM00368">
    <property type="entry name" value="LRR_RI"/>
    <property type="match status" value="6"/>
</dbReference>
<gene>
    <name evidence="3" type="ORF">CYMTET_14597</name>
</gene>
<dbReference type="AlphaFoldDB" id="A0AAE0GG06"/>
<dbReference type="PANTHER" id="PTHR24111:SF0">
    <property type="entry name" value="LEUCINE-RICH REPEAT-CONTAINING PROTEIN"/>
    <property type="match status" value="1"/>
</dbReference>
<dbReference type="Gene3D" id="3.80.10.10">
    <property type="entry name" value="Ribonuclease Inhibitor"/>
    <property type="match status" value="1"/>
</dbReference>
<evidence type="ECO:0000256" key="2">
    <source>
        <dbReference type="ARBA" id="ARBA00022737"/>
    </source>
</evidence>
<dbReference type="GO" id="GO:0005930">
    <property type="term" value="C:axoneme"/>
    <property type="evidence" value="ECO:0007669"/>
    <property type="project" value="UniProtKB-SubCell"/>
</dbReference>
<dbReference type="EMBL" id="LGRX02006124">
    <property type="protein sequence ID" value="KAK3277391.1"/>
    <property type="molecule type" value="Genomic_DNA"/>
</dbReference>
<dbReference type="PANTHER" id="PTHR24111">
    <property type="entry name" value="LEUCINE-RICH REPEAT-CONTAINING PROTEIN 34"/>
    <property type="match status" value="1"/>
</dbReference>
<evidence type="ECO:0000313" key="3">
    <source>
        <dbReference type="EMBL" id="KAK3277391.1"/>
    </source>
</evidence>
<evidence type="ECO:0000313" key="4">
    <source>
        <dbReference type="Proteomes" id="UP001190700"/>
    </source>
</evidence>